<feature type="region of interest" description="Disordered" evidence="1">
    <location>
        <begin position="261"/>
        <end position="325"/>
    </location>
</feature>
<feature type="compositionally biased region" description="Polar residues" evidence="1">
    <location>
        <begin position="305"/>
        <end position="325"/>
    </location>
</feature>
<feature type="compositionally biased region" description="Low complexity" evidence="1">
    <location>
        <begin position="261"/>
        <end position="304"/>
    </location>
</feature>
<evidence type="ECO:0000313" key="2">
    <source>
        <dbReference type="EMBL" id="KAG1777253.1"/>
    </source>
</evidence>
<feature type="region of interest" description="Disordered" evidence="1">
    <location>
        <begin position="206"/>
        <end position="231"/>
    </location>
</feature>
<evidence type="ECO:0000256" key="1">
    <source>
        <dbReference type="SAM" id="MobiDB-lite"/>
    </source>
</evidence>
<reference evidence="2" key="1">
    <citation type="journal article" date="2020" name="New Phytol.">
        <title>Comparative genomics reveals dynamic genome evolution in host specialist ectomycorrhizal fungi.</title>
        <authorList>
            <person name="Lofgren L.A."/>
            <person name="Nguyen N.H."/>
            <person name="Vilgalys R."/>
            <person name="Ruytinx J."/>
            <person name="Liao H.L."/>
            <person name="Branco S."/>
            <person name="Kuo A."/>
            <person name="LaButti K."/>
            <person name="Lipzen A."/>
            <person name="Andreopoulos W."/>
            <person name="Pangilinan J."/>
            <person name="Riley R."/>
            <person name="Hundley H."/>
            <person name="Na H."/>
            <person name="Barry K."/>
            <person name="Grigoriev I.V."/>
            <person name="Stajich J.E."/>
            <person name="Kennedy P.G."/>
        </authorList>
    </citation>
    <scope>NUCLEOTIDE SEQUENCE</scope>
    <source>
        <strain evidence="2">DOB743</strain>
    </source>
</reference>
<evidence type="ECO:0000313" key="3">
    <source>
        <dbReference type="Proteomes" id="UP000714275"/>
    </source>
</evidence>
<gene>
    <name evidence="2" type="ORF">EV702DRAFT_1045623</name>
</gene>
<name>A0A9P6ZVK3_9AGAM</name>
<dbReference type="EMBL" id="JABBWD010000022">
    <property type="protein sequence ID" value="KAG1777253.1"/>
    <property type="molecule type" value="Genomic_DNA"/>
</dbReference>
<accession>A0A9P6ZVK3</accession>
<sequence length="666" mass="73899">MSQKHIPYASRPAPLELRFAARVSGQGCRPEFTVEEINKAYLTGQKREEAISRGFSHLSLATLYQLFKSKLAGREAARQRLVTTTWELEASEWYTTFLDGLYRENKDRLLFSDEELSRIRNVFSDRLQEEIDDDMNYLQAVYDDECEMLRAVAAQAEVLKRHLGSRVQEDLFVFRIYLYMCESSGACLFDGGIVAFFFTTTWMPGGRGSQRKGKVTIPKPTRGSGLNPSGLLAASQLNLPTEQPQMSVYDFNPHEQTGLQWQGAQQNTQNLQYQQDQGQMSYGDEQAQAQAYGGEQGESQSYGGTQEQAQSYGGTQEQDQAYGGTQDQAQAYGGVQDQAQAYGGAQASSSYGGTQGLSAYVGAQGLSSYDPSSYADEQPYDFYDHFRDVFDPDPADFPPEAGPSVHPEGIAPIPRWIENAPDEGISIMDQGNGLSPPASDLALIRQGEIPLSDVVHTAGPARTMMTRTRRSNMPPTPYVMSRTPAVTTNVQPHSTIAEQDEASSDSDHEMPQSQSQSGSQKAKKKICLSPEVIKQTIEGAKVLATRIVFSKCTMVCSKQKKRRIIDRVIKDSVPQFFGPGAVFETFITSEHRTKVANTLSVKCGKLVDFACHGVCNAFDLFPPRGHILTAEQYRTDRINRFIHGNDPLLFMHDVFVDAVRQTVICI</sequence>
<dbReference type="OrthoDB" id="2692660at2759"/>
<feature type="region of interest" description="Disordered" evidence="1">
    <location>
        <begin position="496"/>
        <end position="523"/>
    </location>
</feature>
<proteinExistence type="predicted"/>
<organism evidence="2 3">
    <name type="scientific">Suillus placidus</name>
    <dbReference type="NCBI Taxonomy" id="48579"/>
    <lineage>
        <taxon>Eukaryota</taxon>
        <taxon>Fungi</taxon>
        <taxon>Dikarya</taxon>
        <taxon>Basidiomycota</taxon>
        <taxon>Agaricomycotina</taxon>
        <taxon>Agaricomycetes</taxon>
        <taxon>Agaricomycetidae</taxon>
        <taxon>Boletales</taxon>
        <taxon>Suillineae</taxon>
        <taxon>Suillaceae</taxon>
        <taxon>Suillus</taxon>
    </lineage>
</organism>
<comment type="caution">
    <text evidence="2">The sequence shown here is derived from an EMBL/GenBank/DDBJ whole genome shotgun (WGS) entry which is preliminary data.</text>
</comment>
<dbReference type="AlphaFoldDB" id="A0A9P6ZVK3"/>
<dbReference type="Proteomes" id="UP000714275">
    <property type="component" value="Unassembled WGS sequence"/>
</dbReference>
<keyword evidence="3" id="KW-1185">Reference proteome</keyword>
<protein>
    <submittedName>
        <fullName evidence="2">Uncharacterized protein</fullName>
    </submittedName>
</protein>